<accession>A0A5B7CYA0</accession>
<evidence type="ECO:0000256" key="1">
    <source>
        <dbReference type="SAM" id="MobiDB-lite"/>
    </source>
</evidence>
<organism evidence="2 3">
    <name type="scientific">Portunus trituberculatus</name>
    <name type="common">Swimming crab</name>
    <name type="synonym">Neptunus trituberculatus</name>
    <dbReference type="NCBI Taxonomy" id="210409"/>
    <lineage>
        <taxon>Eukaryota</taxon>
        <taxon>Metazoa</taxon>
        <taxon>Ecdysozoa</taxon>
        <taxon>Arthropoda</taxon>
        <taxon>Crustacea</taxon>
        <taxon>Multicrustacea</taxon>
        <taxon>Malacostraca</taxon>
        <taxon>Eumalacostraca</taxon>
        <taxon>Eucarida</taxon>
        <taxon>Decapoda</taxon>
        <taxon>Pleocyemata</taxon>
        <taxon>Brachyura</taxon>
        <taxon>Eubrachyura</taxon>
        <taxon>Portunoidea</taxon>
        <taxon>Portunidae</taxon>
        <taxon>Portuninae</taxon>
        <taxon>Portunus</taxon>
    </lineage>
</organism>
<protein>
    <submittedName>
        <fullName evidence="2">Uncharacterized protein</fullName>
    </submittedName>
</protein>
<dbReference type="EMBL" id="VSRR010000274">
    <property type="protein sequence ID" value="MPC13336.1"/>
    <property type="molecule type" value="Genomic_DNA"/>
</dbReference>
<evidence type="ECO:0000313" key="3">
    <source>
        <dbReference type="Proteomes" id="UP000324222"/>
    </source>
</evidence>
<proteinExistence type="predicted"/>
<comment type="caution">
    <text evidence="2">The sequence shown here is derived from an EMBL/GenBank/DDBJ whole genome shotgun (WGS) entry which is preliminary data.</text>
</comment>
<sequence length="73" mass="8489">MNDVTKWRESMPGSTDRQERPKVMLWSADCAEVRTQKFAFPHMSQTSASRLVVSRYGEAEVRNEVRKYPALKI</sequence>
<gene>
    <name evidence="2" type="ORF">E2C01_006068</name>
</gene>
<name>A0A5B7CYA0_PORTR</name>
<keyword evidence="3" id="KW-1185">Reference proteome</keyword>
<dbReference type="Proteomes" id="UP000324222">
    <property type="component" value="Unassembled WGS sequence"/>
</dbReference>
<evidence type="ECO:0000313" key="2">
    <source>
        <dbReference type="EMBL" id="MPC13336.1"/>
    </source>
</evidence>
<reference evidence="2 3" key="1">
    <citation type="submission" date="2019-05" db="EMBL/GenBank/DDBJ databases">
        <title>Another draft genome of Portunus trituberculatus and its Hox gene families provides insights of decapod evolution.</title>
        <authorList>
            <person name="Jeong J.-H."/>
            <person name="Song I."/>
            <person name="Kim S."/>
            <person name="Choi T."/>
            <person name="Kim D."/>
            <person name="Ryu S."/>
            <person name="Kim W."/>
        </authorList>
    </citation>
    <scope>NUCLEOTIDE SEQUENCE [LARGE SCALE GENOMIC DNA]</scope>
    <source>
        <tissue evidence="2">Muscle</tissue>
    </source>
</reference>
<dbReference type="AlphaFoldDB" id="A0A5B7CYA0"/>
<feature type="region of interest" description="Disordered" evidence="1">
    <location>
        <begin position="1"/>
        <end position="20"/>
    </location>
</feature>